<gene>
    <name evidence="2" type="ORF">V5O48_004561</name>
</gene>
<organism evidence="2 3">
    <name type="scientific">Marasmius crinis-equi</name>
    <dbReference type="NCBI Taxonomy" id="585013"/>
    <lineage>
        <taxon>Eukaryota</taxon>
        <taxon>Fungi</taxon>
        <taxon>Dikarya</taxon>
        <taxon>Basidiomycota</taxon>
        <taxon>Agaricomycotina</taxon>
        <taxon>Agaricomycetes</taxon>
        <taxon>Agaricomycetidae</taxon>
        <taxon>Agaricales</taxon>
        <taxon>Marasmiineae</taxon>
        <taxon>Marasmiaceae</taxon>
        <taxon>Marasmius</taxon>
    </lineage>
</organism>
<dbReference type="Proteomes" id="UP001465976">
    <property type="component" value="Unassembled WGS sequence"/>
</dbReference>
<evidence type="ECO:0000313" key="3">
    <source>
        <dbReference type="Proteomes" id="UP001465976"/>
    </source>
</evidence>
<protein>
    <recommendedName>
        <fullName evidence="4">F-box domain-containing protein</fullName>
    </recommendedName>
</protein>
<dbReference type="InterPro" id="IPR032675">
    <property type="entry name" value="LRR_dom_sf"/>
</dbReference>
<feature type="coiled-coil region" evidence="1">
    <location>
        <begin position="30"/>
        <end position="57"/>
    </location>
</feature>
<evidence type="ECO:0008006" key="4">
    <source>
        <dbReference type="Google" id="ProtNLM"/>
    </source>
</evidence>
<dbReference type="EMBL" id="JBAHYK010000157">
    <property type="protein sequence ID" value="KAL0577421.1"/>
    <property type="molecule type" value="Genomic_DNA"/>
</dbReference>
<dbReference type="Gene3D" id="3.80.10.10">
    <property type="entry name" value="Ribonuclease Inhibitor"/>
    <property type="match status" value="1"/>
</dbReference>
<comment type="caution">
    <text evidence="2">The sequence shown here is derived from an EMBL/GenBank/DDBJ whole genome shotgun (WGS) entry which is preliminary data.</text>
</comment>
<keyword evidence="3" id="KW-1185">Reference proteome</keyword>
<keyword evidence="1" id="KW-0175">Coiled coil</keyword>
<accession>A0ABR3FPY3</accession>
<sequence>MDRSLQLDPRFCLSDYVPSDTEQTHLGEILRRETEGIERYKTEIATLRQRLDMFKRKKKASELTLLICRSTMSLHRRVPTEVWHGIFSALCHPYSLRIDYDGEYPPGVADNDALIIETPALVLSQVCSRWRKIMKGAPNLWSTISVAVEDFCPNINEALETHFTNAKDCLLDIRVIRESYLPLQQRELATWKTLRRHLSRCKHLSYRVKSPKELPRRSDPTFPNLVSFCEEVYAEERQLSFWRAIQNQAPRLTRLILCGTNAIIPSSQLMSLELRDVFHRDIRLLHQMLPLCERLEELSLRGLDDDGVPTSFDEHVQRLDSLRKLCIYGKDPPLTADNQVLSTFLRVTSMPWLTSFEIQCDDWPSSLSMLAERSPLIQSASLTVLAPGTTSLAVYHWFKFLRSFSNVKHVKLHTGNPDPPRYLNWFGDDNLAMGLANLKKGSKLAFPKLESLSLRLSDLTLDTITVEKVLKKVLERCSVSPTLKEFHLFRHTASKRVKGASDERFVLEPALVGKIRGLEQDYGVSVVIGDGDP</sequence>
<reference evidence="2 3" key="1">
    <citation type="submission" date="2024-02" db="EMBL/GenBank/DDBJ databases">
        <title>A draft genome for the cacao thread blight pathogen Marasmius crinis-equi.</title>
        <authorList>
            <person name="Cohen S.P."/>
            <person name="Baruah I.K."/>
            <person name="Amoako-Attah I."/>
            <person name="Bukari Y."/>
            <person name="Meinhardt L.W."/>
            <person name="Bailey B.A."/>
        </authorList>
    </citation>
    <scope>NUCLEOTIDE SEQUENCE [LARGE SCALE GENOMIC DNA]</scope>
    <source>
        <strain evidence="2 3">GH-76</strain>
    </source>
</reference>
<name>A0ABR3FPY3_9AGAR</name>
<dbReference type="Gene3D" id="1.20.1280.50">
    <property type="match status" value="1"/>
</dbReference>
<evidence type="ECO:0000256" key="1">
    <source>
        <dbReference type="SAM" id="Coils"/>
    </source>
</evidence>
<evidence type="ECO:0000313" key="2">
    <source>
        <dbReference type="EMBL" id="KAL0577421.1"/>
    </source>
</evidence>
<dbReference type="SUPFAM" id="SSF52047">
    <property type="entry name" value="RNI-like"/>
    <property type="match status" value="1"/>
</dbReference>
<proteinExistence type="predicted"/>